<comment type="caution">
    <text evidence="2">The sequence shown here is derived from an EMBL/GenBank/DDBJ whole genome shotgun (WGS) entry which is preliminary data.</text>
</comment>
<feature type="compositionally biased region" description="Basic and acidic residues" evidence="1">
    <location>
        <begin position="220"/>
        <end position="241"/>
    </location>
</feature>
<proteinExistence type="predicted"/>
<feature type="region of interest" description="Disordered" evidence="1">
    <location>
        <begin position="218"/>
        <end position="243"/>
    </location>
</feature>
<reference evidence="2" key="1">
    <citation type="journal article" date="2023" name="Mol. Phylogenet. Evol.">
        <title>Genome-scale phylogeny and comparative genomics of the fungal order Sordariales.</title>
        <authorList>
            <person name="Hensen N."/>
            <person name="Bonometti L."/>
            <person name="Westerberg I."/>
            <person name="Brannstrom I.O."/>
            <person name="Guillou S."/>
            <person name="Cros-Aarteil S."/>
            <person name="Calhoun S."/>
            <person name="Haridas S."/>
            <person name="Kuo A."/>
            <person name="Mondo S."/>
            <person name="Pangilinan J."/>
            <person name="Riley R."/>
            <person name="LaButti K."/>
            <person name="Andreopoulos B."/>
            <person name="Lipzen A."/>
            <person name="Chen C."/>
            <person name="Yan M."/>
            <person name="Daum C."/>
            <person name="Ng V."/>
            <person name="Clum A."/>
            <person name="Steindorff A."/>
            <person name="Ohm R.A."/>
            <person name="Martin F."/>
            <person name="Silar P."/>
            <person name="Natvig D.O."/>
            <person name="Lalanne C."/>
            <person name="Gautier V."/>
            <person name="Ament-Velasquez S.L."/>
            <person name="Kruys A."/>
            <person name="Hutchinson M.I."/>
            <person name="Powell A.J."/>
            <person name="Barry K."/>
            <person name="Miller A.N."/>
            <person name="Grigoriev I.V."/>
            <person name="Debuchy R."/>
            <person name="Gladieux P."/>
            <person name="Hiltunen Thoren M."/>
            <person name="Johannesson H."/>
        </authorList>
    </citation>
    <scope>NUCLEOTIDE SEQUENCE</scope>
    <source>
        <strain evidence="2">PSN293</strain>
    </source>
</reference>
<sequence>MLWLQRSSYLHVAIEVLGKRGETHDRPDQENKRPDEIGANACLGVLCNAIVRMYDGPGWMVYVPDVRNIQRQNQPPEYFSDTQPDSSGPSSISGHVGEETDAPRGAGEQTKLKQLGKDDEIRGQGPSWHLPHDAFMRSVYDRLADLPRDRWDFGHDTARPQPFGADCGPVQCAAHVMWIAAIWRTEEALSHGIVSAHASRRTGLEALLQFLSQVDRTRKKKEEGKGRHVETEQSSDMKDSDGDGMDICKPLKVAFGTRPWGFAKPRQSASFVDSILVIC</sequence>
<accession>A0AAN6YLR9</accession>
<evidence type="ECO:0000313" key="2">
    <source>
        <dbReference type="EMBL" id="KAK4218547.1"/>
    </source>
</evidence>
<keyword evidence="3" id="KW-1185">Reference proteome</keyword>
<gene>
    <name evidence="2" type="ORF">QBC37DRAFT_395536</name>
</gene>
<dbReference type="EMBL" id="MU858052">
    <property type="protein sequence ID" value="KAK4218547.1"/>
    <property type="molecule type" value="Genomic_DNA"/>
</dbReference>
<name>A0AAN6YLR9_9PEZI</name>
<organism evidence="2 3">
    <name type="scientific">Rhypophila decipiens</name>
    <dbReference type="NCBI Taxonomy" id="261697"/>
    <lineage>
        <taxon>Eukaryota</taxon>
        <taxon>Fungi</taxon>
        <taxon>Dikarya</taxon>
        <taxon>Ascomycota</taxon>
        <taxon>Pezizomycotina</taxon>
        <taxon>Sordariomycetes</taxon>
        <taxon>Sordariomycetidae</taxon>
        <taxon>Sordariales</taxon>
        <taxon>Naviculisporaceae</taxon>
        <taxon>Rhypophila</taxon>
    </lineage>
</organism>
<dbReference type="AlphaFoldDB" id="A0AAN6YLR9"/>
<evidence type="ECO:0000256" key="1">
    <source>
        <dbReference type="SAM" id="MobiDB-lite"/>
    </source>
</evidence>
<protein>
    <submittedName>
        <fullName evidence="2">Uncharacterized protein</fullName>
    </submittedName>
</protein>
<evidence type="ECO:0000313" key="3">
    <source>
        <dbReference type="Proteomes" id="UP001301769"/>
    </source>
</evidence>
<feature type="region of interest" description="Disordered" evidence="1">
    <location>
        <begin position="74"/>
        <end position="110"/>
    </location>
</feature>
<reference evidence="2" key="2">
    <citation type="submission" date="2023-05" db="EMBL/GenBank/DDBJ databases">
        <authorList>
            <consortium name="Lawrence Berkeley National Laboratory"/>
            <person name="Steindorff A."/>
            <person name="Hensen N."/>
            <person name="Bonometti L."/>
            <person name="Westerberg I."/>
            <person name="Brannstrom I.O."/>
            <person name="Guillou S."/>
            <person name="Cros-Aarteil S."/>
            <person name="Calhoun S."/>
            <person name="Haridas S."/>
            <person name="Kuo A."/>
            <person name="Mondo S."/>
            <person name="Pangilinan J."/>
            <person name="Riley R."/>
            <person name="Labutti K."/>
            <person name="Andreopoulos B."/>
            <person name="Lipzen A."/>
            <person name="Chen C."/>
            <person name="Yanf M."/>
            <person name="Daum C."/>
            <person name="Ng V."/>
            <person name="Clum A."/>
            <person name="Ohm R."/>
            <person name="Martin F."/>
            <person name="Silar P."/>
            <person name="Natvig D."/>
            <person name="Lalanne C."/>
            <person name="Gautier V."/>
            <person name="Ament-Velasquez S.L."/>
            <person name="Kruys A."/>
            <person name="Hutchinson M.I."/>
            <person name="Powell A.J."/>
            <person name="Barry K."/>
            <person name="Miller A.N."/>
            <person name="Grigoriev I.V."/>
            <person name="Debuchy R."/>
            <person name="Gladieux P."/>
            <person name="Thoren M.H."/>
            <person name="Johannesson H."/>
        </authorList>
    </citation>
    <scope>NUCLEOTIDE SEQUENCE</scope>
    <source>
        <strain evidence="2">PSN293</strain>
    </source>
</reference>
<feature type="compositionally biased region" description="Polar residues" evidence="1">
    <location>
        <begin position="74"/>
        <end position="93"/>
    </location>
</feature>
<dbReference type="Proteomes" id="UP001301769">
    <property type="component" value="Unassembled WGS sequence"/>
</dbReference>